<dbReference type="GO" id="GO:0050112">
    <property type="term" value="F:inositol 2-dehydrogenase (NAD+) activity"/>
    <property type="evidence" value="ECO:0007669"/>
    <property type="project" value="UniProtKB-EC"/>
</dbReference>
<evidence type="ECO:0000259" key="3">
    <source>
        <dbReference type="Pfam" id="PF22725"/>
    </source>
</evidence>
<dbReference type="Pfam" id="PF01408">
    <property type="entry name" value="GFO_IDH_MocA"/>
    <property type="match status" value="1"/>
</dbReference>
<gene>
    <name evidence="4" type="ORF">FHX76_002216</name>
</gene>
<dbReference type="SUPFAM" id="SSF55347">
    <property type="entry name" value="Glyceraldehyde-3-phosphate dehydrogenase-like, C-terminal domain"/>
    <property type="match status" value="1"/>
</dbReference>
<dbReference type="Gene3D" id="3.30.360.10">
    <property type="entry name" value="Dihydrodipicolinate Reductase, domain 2"/>
    <property type="match status" value="1"/>
</dbReference>
<dbReference type="PANTHER" id="PTHR43377:SF1">
    <property type="entry name" value="BILIVERDIN REDUCTASE A"/>
    <property type="match status" value="1"/>
</dbReference>
<dbReference type="InterPro" id="IPR000683">
    <property type="entry name" value="Gfo/Idh/MocA-like_OxRdtase_N"/>
</dbReference>
<protein>
    <submittedName>
        <fullName evidence="4">Myo-inositol 2-dehydrogenase/D-chiro-inositol 1-dehydrogenase</fullName>
        <ecNumber evidence="4">1.1.1.18</ecNumber>
        <ecNumber evidence="4">1.1.1.369</ecNumber>
    </submittedName>
</protein>
<evidence type="ECO:0000256" key="1">
    <source>
        <dbReference type="ARBA" id="ARBA00023027"/>
    </source>
</evidence>
<dbReference type="EC" id="1.1.1.369" evidence="4"/>
<dbReference type="SUPFAM" id="SSF51735">
    <property type="entry name" value="NAD(P)-binding Rossmann-fold domains"/>
    <property type="match status" value="1"/>
</dbReference>
<dbReference type="Pfam" id="PF22725">
    <property type="entry name" value="GFO_IDH_MocA_C3"/>
    <property type="match status" value="1"/>
</dbReference>
<dbReference type="InterPro" id="IPR055170">
    <property type="entry name" value="GFO_IDH_MocA-like_dom"/>
</dbReference>
<keyword evidence="5" id="KW-1185">Reference proteome</keyword>
<reference evidence="4 5" key="1">
    <citation type="submission" date="2020-02" db="EMBL/GenBank/DDBJ databases">
        <title>Sequencing the genomes of 1000 actinobacteria strains.</title>
        <authorList>
            <person name="Klenk H.-P."/>
        </authorList>
    </citation>
    <scope>NUCLEOTIDE SEQUENCE [LARGE SCALE GENOMIC DNA]</scope>
    <source>
        <strain evidence="4 5">DSM 27960</strain>
    </source>
</reference>
<dbReference type="InterPro" id="IPR051450">
    <property type="entry name" value="Gfo/Idh/MocA_Oxidoreductases"/>
</dbReference>
<accession>A0A7X5R2Q8</accession>
<dbReference type="AlphaFoldDB" id="A0A7X5R2Q8"/>
<feature type="domain" description="Gfo/Idh/MocA-like oxidoreductase N-terminal" evidence="2">
    <location>
        <begin position="6"/>
        <end position="117"/>
    </location>
</feature>
<comment type="caution">
    <text evidence="4">The sequence shown here is derived from an EMBL/GenBank/DDBJ whole genome shotgun (WGS) entry which is preliminary data.</text>
</comment>
<organism evidence="4 5">
    <name type="scientific">Lysinibacter cavernae</name>
    <dbReference type="NCBI Taxonomy" id="1640652"/>
    <lineage>
        <taxon>Bacteria</taxon>
        <taxon>Bacillati</taxon>
        <taxon>Actinomycetota</taxon>
        <taxon>Actinomycetes</taxon>
        <taxon>Micrococcales</taxon>
        <taxon>Microbacteriaceae</taxon>
        <taxon>Lysinibacter</taxon>
    </lineage>
</organism>
<dbReference type="RefSeq" id="WP_341777932.1">
    <property type="nucleotide sequence ID" value="NZ_JAAMOX010000002.1"/>
</dbReference>
<dbReference type="PANTHER" id="PTHR43377">
    <property type="entry name" value="BILIVERDIN REDUCTASE A"/>
    <property type="match status" value="1"/>
</dbReference>
<dbReference type="GO" id="GO:0000166">
    <property type="term" value="F:nucleotide binding"/>
    <property type="evidence" value="ECO:0007669"/>
    <property type="project" value="InterPro"/>
</dbReference>
<evidence type="ECO:0000313" key="4">
    <source>
        <dbReference type="EMBL" id="NIH54320.1"/>
    </source>
</evidence>
<proteinExistence type="predicted"/>
<sequence length="337" mass="35536">MSQELLRVGLIGAGGITHAHMPAWQALGARVSVFSLAGAETLAEQYSITAVDSLDELFAQCDIVDICAPTPFHREYAEAALHAGKDVICEKPVALNREDSDAIGELAERLGRQVYPAHVVRFFPEYAAAKAAVRDGVIGEVAISRYTRIGEYPSWSAWFGDESLSGGIVMDQMIHDLDIARWISGEVTDVYAVRSVSSGGNRSSAQVILTHEGGALSYVSGVWGAPGTQFTTNFSIAGTKGVLTHDAAADASVSLNMGSVEKGGSMRPDTSLVESPYLTEIREFTQAFAGGATPRVTLGDGARAVEIAEAANESIRTGATVSVRTSSIVNAPAEVSK</sequence>
<dbReference type="InterPro" id="IPR036291">
    <property type="entry name" value="NAD(P)-bd_dom_sf"/>
</dbReference>
<dbReference type="Gene3D" id="3.40.50.720">
    <property type="entry name" value="NAD(P)-binding Rossmann-like Domain"/>
    <property type="match status" value="1"/>
</dbReference>
<dbReference type="EC" id="1.1.1.18" evidence="4"/>
<dbReference type="Proteomes" id="UP000541033">
    <property type="component" value="Unassembled WGS sequence"/>
</dbReference>
<name>A0A7X5R2Q8_9MICO</name>
<evidence type="ECO:0000313" key="5">
    <source>
        <dbReference type="Proteomes" id="UP000541033"/>
    </source>
</evidence>
<keyword evidence="4" id="KW-0560">Oxidoreductase</keyword>
<keyword evidence="1" id="KW-0520">NAD</keyword>
<dbReference type="EMBL" id="JAAMOX010000002">
    <property type="protein sequence ID" value="NIH54320.1"/>
    <property type="molecule type" value="Genomic_DNA"/>
</dbReference>
<feature type="domain" description="GFO/IDH/MocA-like oxidoreductase" evidence="3">
    <location>
        <begin position="126"/>
        <end position="243"/>
    </location>
</feature>
<evidence type="ECO:0000259" key="2">
    <source>
        <dbReference type="Pfam" id="PF01408"/>
    </source>
</evidence>